<comment type="caution">
    <text evidence="5">The sequence shown here is derived from an EMBL/GenBank/DDBJ whole genome shotgun (WGS) entry which is preliminary data.</text>
</comment>
<dbReference type="AlphaFoldDB" id="A0A0R1L787"/>
<feature type="domain" description="HTH araC/xylS-type" evidence="4">
    <location>
        <begin position="189"/>
        <end position="287"/>
    </location>
</feature>
<dbReference type="InterPro" id="IPR037923">
    <property type="entry name" value="HTH-like"/>
</dbReference>
<evidence type="ECO:0000256" key="2">
    <source>
        <dbReference type="ARBA" id="ARBA00023125"/>
    </source>
</evidence>
<evidence type="ECO:0000313" key="5">
    <source>
        <dbReference type="EMBL" id="KRK89571.1"/>
    </source>
</evidence>
<dbReference type="PRINTS" id="PR00032">
    <property type="entry name" value="HTHARAC"/>
</dbReference>
<dbReference type="SMART" id="SM00342">
    <property type="entry name" value="HTH_ARAC"/>
    <property type="match status" value="1"/>
</dbReference>
<keyword evidence="3" id="KW-0804">Transcription</keyword>
<dbReference type="InterPro" id="IPR009057">
    <property type="entry name" value="Homeodomain-like_sf"/>
</dbReference>
<dbReference type="InterPro" id="IPR020449">
    <property type="entry name" value="Tscrpt_reg_AraC-type_HTH"/>
</dbReference>
<reference evidence="5 6" key="1">
    <citation type="journal article" date="2015" name="Genome Announc.">
        <title>Expanding the biotechnology potential of lactobacilli through comparative genomics of 213 strains and associated genera.</title>
        <authorList>
            <person name="Sun Z."/>
            <person name="Harris H.M."/>
            <person name="McCann A."/>
            <person name="Guo C."/>
            <person name="Argimon S."/>
            <person name="Zhang W."/>
            <person name="Yang X."/>
            <person name="Jeffery I.B."/>
            <person name="Cooney J.C."/>
            <person name="Kagawa T.F."/>
            <person name="Liu W."/>
            <person name="Song Y."/>
            <person name="Salvetti E."/>
            <person name="Wrobel A."/>
            <person name="Rasinkangas P."/>
            <person name="Parkhill J."/>
            <person name="Rea M.C."/>
            <person name="O'Sullivan O."/>
            <person name="Ritari J."/>
            <person name="Douillard F.P."/>
            <person name="Paul Ross R."/>
            <person name="Yang R."/>
            <person name="Briner A.E."/>
            <person name="Felis G.E."/>
            <person name="de Vos W.M."/>
            <person name="Barrangou R."/>
            <person name="Klaenhammer T.R."/>
            <person name="Caufield P.W."/>
            <person name="Cui Y."/>
            <person name="Zhang H."/>
            <person name="O'Toole P.W."/>
        </authorList>
    </citation>
    <scope>NUCLEOTIDE SEQUENCE [LARGE SCALE GENOMIC DNA]</scope>
    <source>
        <strain evidence="5 6">DSM 19904</strain>
    </source>
</reference>
<dbReference type="EMBL" id="AZEA01000002">
    <property type="protein sequence ID" value="KRK89571.1"/>
    <property type="molecule type" value="Genomic_DNA"/>
</dbReference>
<sequence>MKTVDNKYISISCLPIPTFIQGGYAIFDPGENHPNRNDLQYFVLMFIVKGKLFISEDDVNYTVTPNEMFILLPMHHHYSWKPIDSQTEYYWIHFYANGKWIQDSKPVKTGSKVAIPTLHYFTPNVTLYLKKQHAFNNQESLFSIINKIFKSSAQQNDVGFWQAQHLFIDLLQMVQTTTNTESPAETLAGRIQLYLRDHFDEKITNETLADTFHVHPNSIISSMKKTFGITPNSFLRRYRSEEAIKRLLTTNEPVSTIALEVGYTNVYYFSNAFKKDYGLAPAEYRKKYANNQVTTK</sequence>
<keyword evidence="6" id="KW-1185">Reference proteome</keyword>
<evidence type="ECO:0000256" key="1">
    <source>
        <dbReference type="ARBA" id="ARBA00023015"/>
    </source>
</evidence>
<evidence type="ECO:0000256" key="3">
    <source>
        <dbReference type="ARBA" id="ARBA00023163"/>
    </source>
</evidence>
<accession>A0A0R1L787</accession>
<keyword evidence="2" id="KW-0238">DNA-binding</keyword>
<dbReference type="PANTHER" id="PTHR43280:SF28">
    <property type="entry name" value="HTH-TYPE TRANSCRIPTIONAL ACTIVATOR RHAS"/>
    <property type="match status" value="1"/>
</dbReference>
<gene>
    <name evidence="5" type="ORF">FD17_GL001160</name>
</gene>
<dbReference type="PROSITE" id="PS01124">
    <property type="entry name" value="HTH_ARAC_FAMILY_2"/>
    <property type="match status" value="1"/>
</dbReference>
<dbReference type="SUPFAM" id="SSF51215">
    <property type="entry name" value="Regulatory protein AraC"/>
    <property type="match status" value="1"/>
</dbReference>
<dbReference type="GO" id="GO:0043565">
    <property type="term" value="F:sequence-specific DNA binding"/>
    <property type="evidence" value="ECO:0007669"/>
    <property type="project" value="InterPro"/>
</dbReference>
<dbReference type="PANTHER" id="PTHR43280">
    <property type="entry name" value="ARAC-FAMILY TRANSCRIPTIONAL REGULATOR"/>
    <property type="match status" value="1"/>
</dbReference>
<dbReference type="SUPFAM" id="SSF46689">
    <property type="entry name" value="Homeodomain-like"/>
    <property type="match status" value="1"/>
</dbReference>
<dbReference type="GO" id="GO:0003700">
    <property type="term" value="F:DNA-binding transcription factor activity"/>
    <property type="evidence" value="ECO:0007669"/>
    <property type="project" value="InterPro"/>
</dbReference>
<evidence type="ECO:0000313" key="6">
    <source>
        <dbReference type="Proteomes" id="UP000051581"/>
    </source>
</evidence>
<dbReference type="PATRIC" id="fig|1423808.3.peg.1172"/>
<evidence type="ECO:0000259" key="4">
    <source>
        <dbReference type="PROSITE" id="PS01124"/>
    </source>
</evidence>
<dbReference type="InterPro" id="IPR018060">
    <property type="entry name" value="HTH_AraC"/>
</dbReference>
<organism evidence="5 6">
    <name type="scientific">Lentilactobacillus sunkii DSM 19904</name>
    <dbReference type="NCBI Taxonomy" id="1423808"/>
    <lineage>
        <taxon>Bacteria</taxon>
        <taxon>Bacillati</taxon>
        <taxon>Bacillota</taxon>
        <taxon>Bacilli</taxon>
        <taxon>Lactobacillales</taxon>
        <taxon>Lactobacillaceae</taxon>
        <taxon>Lentilactobacillus</taxon>
    </lineage>
</organism>
<dbReference type="Gene3D" id="1.10.10.60">
    <property type="entry name" value="Homeodomain-like"/>
    <property type="match status" value="2"/>
</dbReference>
<protein>
    <submittedName>
        <fullName evidence="5">Transcriptional regulator</fullName>
    </submittedName>
</protein>
<dbReference type="Proteomes" id="UP000051581">
    <property type="component" value="Unassembled WGS sequence"/>
</dbReference>
<proteinExistence type="predicted"/>
<keyword evidence="1" id="KW-0805">Transcription regulation</keyword>
<dbReference type="Gene3D" id="2.60.120.280">
    <property type="entry name" value="Regulatory protein AraC"/>
    <property type="match status" value="1"/>
</dbReference>
<name>A0A0R1L787_9LACO</name>
<dbReference type="Pfam" id="PF02311">
    <property type="entry name" value="AraC_binding"/>
    <property type="match status" value="1"/>
</dbReference>
<dbReference type="InterPro" id="IPR003313">
    <property type="entry name" value="AraC-bd"/>
</dbReference>
<dbReference type="Pfam" id="PF12833">
    <property type="entry name" value="HTH_18"/>
    <property type="match status" value="1"/>
</dbReference>